<reference evidence="4" key="1">
    <citation type="submission" date="2009-10" db="EMBL/GenBank/DDBJ databases">
        <title>The complete chromosome of Gordonia bronchialis DSM 43247.</title>
        <authorList>
            <consortium name="US DOE Joint Genome Institute (JGI-PGF)"/>
            <person name="Lucas S."/>
            <person name="Copeland A."/>
            <person name="Lapidus A."/>
            <person name="Glavina del Rio T."/>
            <person name="Dalin E."/>
            <person name="Tice H."/>
            <person name="Bruce D."/>
            <person name="Goodwin L."/>
            <person name="Pitluck S."/>
            <person name="Kyrpides N."/>
            <person name="Mavromatis K."/>
            <person name="Ivanova N."/>
            <person name="Ovchinnikova G."/>
            <person name="Saunders E."/>
            <person name="Brettin T."/>
            <person name="Detter J.C."/>
            <person name="Han C."/>
            <person name="Larimer F."/>
            <person name="Land M."/>
            <person name="Hauser L."/>
            <person name="Markowitz V."/>
            <person name="Cheng J.-F."/>
            <person name="Hugenholtz P."/>
            <person name="Woyke T."/>
            <person name="Wu D."/>
            <person name="Jando M."/>
            <person name="Schneider S."/>
            <person name="Goeker M."/>
            <person name="Klenk H.-P."/>
            <person name="Eisen J.A."/>
        </authorList>
    </citation>
    <scope>NUCLEOTIDE SEQUENCE [LARGE SCALE GENOMIC DNA]</scope>
    <source>
        <strain evidence="4">ATCC 25592 / DSM 43247 / BCRC 13721 / JCM 3198 / KCTC 3076 / NBRC 16047 / NCTC 10667</strain>
    </source>
</reference>
<protein>
    <recommendedName>
        <fullName evidence="5">Lipoprotein</fullName>
    </recommendedName>
</protein>
<feature type="signal peptide" evidence="2">
    <location>
        <begin position="1"/>
        <end position="23"/>
    </location>
</feature>
<reference evidence="3 4" key="2">
    <citation type="journal article" date="2010" name="Stand. Genomic Sci.">
        <title>Complete genome sequence of Gordonia bronchialis type strain (3410).</title>
        <authorList>
            <person name="Ivanova N."/>
            <person name="Sikorski J."/>
            <person name="Jando M."/>
            <person name="Lapidus A."/>
            <person name="Nolan M."/>
            <person name="Lucas S."/>
            <person name="Del Rio T.G."/>
            <person name="Tice H."/>
            <person name="Copeland A."/>
            <person name="Cheng J.F."/>
            <person name="Chen F."/>
            <person name="Bruce D."/>
            <person name="Goodwin L."/>
            <person name="Pitluck S."/>
            <person name="Mavromatis K."/>
            <person name="Ovchinnikova G."/>
            <person name="Pati A."/>
            <person name="Chen A."/>
            <person name="Palaniappan K."/>
            <person name="Land M."/>
            <person name="Hauser L."/>
            <person name="Chang Y.J."/>
            <person name="Jeffries C.D."/>
            <person name="Chain P."/>
            <person name="Saunders E."/>
            <person name="Han C."/>
            <person name="Detter J.C."/>
            <person name="Brettin T."/>
            <person name="Rohde M."/>
            <person name="Goker M."/>
            <person name="Bristow J."/>
            <person name="Eisen J.A."/>
            <person name="Markowitz V."/>
            <person name="Hugenholtz P."/>
            <person name="Klenk H.P."/>
            <person name="Kyrpides N.C."/>
        </authorList>
    </citation>
    <scope>NUCLEOTIDE SEQUENCE [LARGE SCALE GENOMIC DNA]</scope>
    <source>
        <strain evidence="4">ATCC 25592 / DSM 43247 / BCRC 13721 / JCM 3198 / KCTC 3076 / NBRC 16047 / NCTC 10667</strain>
    </source>
</reference>
<evidence type="ECO:0000256" key="2">
    <source>
        <dbReference type="SAM" id="SignalP"/>
    </source>
</evidence>
<evidence type="ECO:0008006" key="5">
    <source>
        <dbReference type="Google" id="ProtNLM"/>
    </source>
</evidence>
<dbReference type="eggNOG" id="COG2847">
    <property type="taxonomic scope" value="Bacteria"/>
</dbReference>
<dbReference type="AlphaFoldDB" id="D0L456"/>
<dbReference type="RefSeq" id="WP_012832860.1">
    <property type="nucleotide sequence ID" value="NC_013441.1"/>
</dbReference>
<accession>D0L456</accession>
<evidence type="ECO:0000313" key="3">
    <source>
        <dbReference type="EMBL" id="ACY20280.1"/>
    </source>
</evidence>
<evidence type="ECO:0000256" key="1">
    <source>
        <dbReference type="SAM" id="MobiDB-lite"/>
    </source>
</evidence>
<gene>
    <name evidence="3" type="ordered locus">Gbro_0969</name>
</gene>
<dbReference type="KEGG" id="gbr:Gbro_0969"/>
<proteinExistence type="predicted"/>
<feature type="chain" id="PRO_5039726142" description="Lipoprotein" evidence="2">
    <location>
        <begin position="24"/>
        <end position="228"/>
    </location>
</feature>
<keyword evidence="4" id="KW-1185">Reference proteome</keyword>
<dbReference type="OrthoDB" id="5188566at2"/>
<feature type="compositionally biased region" description="Basic and acidic residues" evidence="1">
    <location>
        <begin position="201"/>
        <end position="228"/>
    </location>
</feature>
<evidence type="ECO:0000313" key="4">
    <source>
        <dbReference type="Proteomes" id="UP000001219"/>
    </source>
</evidence>
<sequence>MRFATAAAALGVAVALGTTGCGAGQISQTANQLPAVNGANANYLSLTLRNVQIVYPTDKADEVFGAGGPFKLSFVIGTTSPTDYFRLKEIKAPSGGTVTLVPSSGPQLEITPDRELRSGTPVGLENEAVERATEENRIDATLNGAGKSVAAGLTTNLVFVFEHKQADGSWRDAGETSVLTPVDTQPEYPRQGAAYSAEPPPGEHAEGEHGSGEHTTGEQGAGEHEGGH</sequence>
<organism evidence="3 4">
    <name type="scientific">Gordonia bronchialis (strain ATCC 25592 / DSM 43247 / BCRC 13721 / JCM 3198 / KCTC 3076 / NBRC 16047 / NCTC 10667)</name>
    <name type="common">Rhodococcus bronchialis</name>
    <dbReference type="NCBI Taxonomy" id="526226"/>
    <lineage>
        <taxon>Bacteria</taxon>
        <taxon>Bacillati</taxon>
        <taxon>Actinomycetota</taxon>
        <taxon>Actinomycetes</taxon>
        <taxon>Mycobacteriales</taxon>
        <taxon>Gordoniaceae</taxon>
        <taxon>Gordonia</taxon>
    </lineage>
</organism>
<name>D0L456_GORB4</name>
<feature type="region of interest" description="Disordered" evidence="1">
    <location>
        <begin position="170"/>
        <end position="228"/>
    </location>
</feature>
<keyword evidence="2" id="KW-0732">Signal</keyword>
<dbReference type="EMBL" id="CP001802">
    <property type="protein sequence ID" value="ACY20280.1"/>
    <property type="molecule type" value="Genomic_DNA"/>
</dbReference>
<dbReference type="Proteomes" id="UP000001219">
    <property type="component" value="Chromosome"/>
</dbReference>
<dbReference type="STRING" id="526226.Gbro_0969"/>
<dbReference type="HOGENOM" id="CLU_089306_1_1_11"/>
<dbReference type="PROSITE" id="PS51257">
    <property type="entry name" value="PROKAR_LIPOPROTEIN"/>
    <property type="match status" value="1"/>
</dbReference>